<comment type="similarity">
    <text evidence="2">Belongs to the FemABX family.</text>
</comment>
<dbReference type="EC" id="2.3.2.17" evidence="9"/>
<evidence type="ECO:0000256" key="6">
    <source>
        <dbReference type="ARBA" id="ARBA00022984"/>
    </source>
</evidence>
<keyword evidence="7 9" id="KW-0012">Acyltransferase</keyword>
<keyword evidence="3" id="KW-0963">Cytoplasm</keyword>
<evidence type="ECO:0000256" key="8">
    <source>
        <dbReference type="ARBA" id="ARBA00023316"/>
    </source>
</evidence>
<dbReference type="PROSITE" id="PS51191">
    <property type="entry name" value="FEMABX"/>
    <property type="match status" value="1"/>
</dbReference>
<evidence type="ECO:0000256" key="4">
    <source>
        <dbReference type="ARBA" id="ARBA00022679"/>
    </source>
</evidence>
<dbReference type="EMBL" id="UHBY01000003">
    <property type="protein sequence ID" value="SUL35191.1"/>
    <property type="molecule type" value="Genomic_DNA"/>
</dbReference>
<dbReference type="GO" id="GO:0008360">
    <property type="term" value="P:regulation of cell shape"/>
    <property type="evidence" value="ECO:0007669"/>
    <property type="project" value="UniProtKB-KW"/>
</dbReference>
<keyword evidence="5" id="KW-0133">Cell shape</keyword>
<evidence type="ECO:0000256" key="3">
    <source>
        <dbReference type="ARBA" id="ARBA00022490"/>
    </source>
</evidence>
<dbReference type="Gene3D" id="3.40.630.30">
    <property type="match status" value="2"/>
</dbReference>
<dbReference type="GO" id="GO:0005737">
    <property type="term" value="C:cytoplasm"/>
    <property type="evidence" value="ECO:0007669"/>
    <property type="project" value="UniProtKB-SubCell"/>
</dbReference>
<evidence type="ECO:0000256" key="7">
    <source>
        <dbReference type="ARBA" id="ARBA00023315"/>
    </source>
</evidence>
<proteinExistence type="inferred from homology"/>
<reference evidence="9 10" key="1">
    <citation type="submission" date="2018-06" db="EMBL/GenBank/DDBJ databases">
        <authorList>
            <consortium name="Pathogen Informatics"/>
            <person name="Doyle S."/>
        </authorList>
    </citation>
    <scope>NUCLEOTIDE SEQUENCE [LARGE SCALE GENOMIC DNA]</scope>
    <source>
        <strain evidence="9 10">NCTC10702</strain>
    </source>
</reference>
<keyword evidence="6" id="KW-0573">Peptidoglycan synthesis</keyword>
<dbReference type="GO" id="GO:0071555">
    <property type="term" value="P:cell wall organization"/>
    <property type="evidence" value="ECO:0007669"/>
    <property type="project" value="UniProtKB-KW"/>
</dbReference>
<dbReference type="Proteomes" id="UP000254116">
    <property type="component" value="Unassembled WGS sequence"/>
</dbReference>
<dbReference type="GO" id="GO:0016755">
    <property type="term" value="F:aminoacyltransferase activity"/>
    <property type="evidence" value="ECO:0007669"/>
    <property type="project" value="InterPro"/>
</dbReference>
<dbReference type="InterPro" id="IPR003447">
    <property type="entry name" value="FEMABX"/>
</dbReference>
<gene>
    <name evidence="9" type="primary">femA_3</name>
    <name evidence="9" type="ORF">NCTC10702_02164</name>
</gene>
<keyword evidence="8" id="KW-0961">Cell wall biogenesis/degradation</keyword>
<comment type="subcellular location">
    <subcellularLocation>
        <location evidence="1">Cytoplasm</location>
    </subcellularLocation>
</comment>
<sequence length="76" mass="8804">MQWEMINYALNHGIDRYNFYGVSGKFTEDAEDAGVVKFKKGYNAEIIEYVGDFIKPINKPVYAAYTALKKVKDRIF</sequence>
<evidence type="ECO:0000256" key="1">
    <source>
        <dbReference type="ARBA" id="ARBA00004496"/>
    </source>
</evidence>
<dbReference type="EC" id="2.3.2.-" evidence="9"/>
<dbReference type="InterPro" id="IPR050644">
    <property type="entry name" value="PG_Glycine_Bridge_Synth"/>
</dbReference>
<dbReference type="GO" id="GO:0009252">
    <property type="term" value="P:peptidoglycan biosynthetic process"/>
    <property type="evidence" value="ECO:0007669"/>
    <property type="project" value="UniProtKB-KW"/>
</dbReference>
<dbReference type="PANTHER" id="PTHR36174:SF2">
    <property type="entry name" value="AMINOACYLTRANSFERASE FEMA"/>
    <property type="match status" value="1"/>
</dbReference>
<evidence type="ECO:0000256" key="5">
    <source>
        <dbReference type="ARBA" id="ARBA00022960"/>
    </source>
</evidence>
<evidence type="ECO:0000313" key="9">
    <source>
        <dbReference type="EMBL" id="SUL35191.1"/>
    </source>
</evidence>
<evidence type="ECO:0000256" key="2">
    <source>
        <dbReference type="ARBA" id="ARBA00009943"/>
    </source>
</evidence>
<dbReference type="SUPFAM" id="SSF55729">
    <property type="entry name" value="Acyl-CoA N-acyltransferases (Nat)"/>
    <property type="match status" value="1"/>
</dbReference>
<dbReference type="PANTHER" id="PTHR36174">
    <property type="entry name" value="LIPID II:GLYCINE GLYCYLTRANSFERASE"/>
    <property type="match status" value="1"/>
</dbReference>
<dbReference type="Pfam" id="PF02388">
    <property type="entry name" value="FemAB"/>
    <property type="match status" value="1"/>
</dbReference>
<dbReference type="AlphaFoldDB" id="A0A380EIW3"/>
<evidence type="ECO:0000313" key="10">
    <source>
        <dbReference type="Proteomes" id="UP000254116"/>
    </source>
</evidence>
<organism evidence="9 10">
    <name type="scientific">Staphylococcus aureus</name>
    <dbReference type="NCBI Taxonomy" id="1280"/>
    <lineage>
        <taxon>Bacteria</taxon>
        <taxon>Bacillati</taxon>
        <taxon>Bacillota</taxon>
        <taxon>Bacilli</taxon>
        <taxon>Bacillales</taxon>
        <taxon>Staphylococcaceae</taxon>
        <taxon>Staphylococcus</taxon>
    </lineage>
</organism>
<keyword evidence="4 9" id="KW-0808">Transferase</keyword>
<accession>A0A380EIW3</accession>
<protein>
    <submittedName>
        <fullName evidence="9">UDP-N-acetylmuramoylpentapeptide-glycine glycyltransferase</fullName>
        <ecNumber evidence="9">2.3.2.-</ecNumber>
        <ecNumber evidence="9">2.3.2.17</ecNumber>
    </submittedName>
</protein>
<dbReference type="InterPro" id="IPR016181">
    <property type="entry name" value="Acyl_CoA_acyltransferase"/>
</dbReference>
<name>A0A380EIW3_STAAU</name>